<evidence type="ECO:0000313" key="14">
    <source>
        <dbReference type="EMBL" id="KAK4044392.1"/>
    </source>
</evidence>
<feature type="compositionally biased region" description="Low complexity" evidence="13">
    <location>
        <begin position="95"/>
        <end position="111"/>
    </location>
</feature>
<feature type="transmembrane region" description="Helical" evidence="12">
    <location>
        <begin position="176"/>
        <end position="205"/>
    </location>
</feature>
<dbReference type="Pfam" id="PF08566">
    <property type="entry name" value="Pam17"/>
    <property type="match status" value="1"/>
</dbReference>
<comment type="function">
    <text evidence="12">Component of the PAM complex, a complex required for the translocation of transit peptide-containing proteins from the inner membrane into the mitochondrial matrix in an ATP-dependent manner.</text>
</comment>
<evidence type="ECO:0000313" key="15">
    <source>
        <dbReference type="Proteomes" id="UP001303115"/>
    </source>
</evidence>
<evidence type="ECO:0000256" key="10">
    <source>
        <dbReference type="ARBA" id="ARBA00023128"/>
    </source>
</evidence>
<keyword evidence="10 12" id="KW-0496">Mitochondrion</keyword>
<dbReference type="EMBL" id="MU854319">
    <property type="protein sequence ID" value="KAK4044392.1"/>
    <property type="molecule type" value="Genomic_DNA"/>
</dbReference>
<accession>A0AAN6SVS9</accession>
<evidence type="ECO:0000256" key="13">
    <source>
        <dbReference type="SAM" id="MobiDB-lite"/>
    </source>
</evidence>
<dbReference type="AlphaFoldDB" id="A0AAN6SVS9"/>
<keyword evidence="6 12" id="KW-0653">Protein transport</keyword>
<keyword evidence="3 12" id="KW-0813">Transport</keyword>
<dbReference type="Proteomes" id="UP001303115">
    <property type="component" value="Unassembled WGS sequence"/>
</dbReference>
<organism evidence="14 15">
    <name type="scientific">Parachaetomium inaequale</name>
    <dbReference type="NCBI Taxonomy" id="2588326"/>
    <lineage>
        <taxon>Eukaryota</taxon>
        <taxon>Fungi</taxon>
        <taxon>Dikarya</taxon>
        <taxon>Ascomycota</taxon>
        <taxon>Pezizomycotina</taxon>
        <taxon>Sordariomycetes</taxon>
        <taxon>Sordariomycetidae</taxon>
        <taxon>Sordariales</taxon>
        <taxon>Chaetomiaceae</taxon>
        <taxon>Parachaetomium</taxon>
    </lineage>
</organism>
<comment type="caution">
    <text evidence="14">The sequence shown here is derived from an EMBL/GenBank/DDBJ whole genome shotgun (WGS) entry which is preliminary data.</text>
</comment>
<keyword evidence="15" id="KW-1185">Reference proteome</keyword>
<name>A0AAN6SVS9_9PEZI</name>
<evidence type="ECO:0000256" key="5">
    <source>
        <dbReference type="ARBA" id="ARBA00022792"/>
    </source>
</evidence>
<keyword evidence="9 12" id="KW-0811">Translocation</keyword>
<evidence type="ECO:0000256" key="4">
    <source>
        <dbReference type="ARBA" id="ARBA00022692"/>
    </source>
</evidence>
<feature type="region of interest" description="Disordered" evidence="13">
    <location>
        <begin position="74"/>
        <end position="111"/>
    </location>
</feature>
<comment type="subcellular location">
    <subcellularLocation>
        <location evidence="1 12">Mitochondrion inner membrane</location>
        <topology evidence="1 12">Multi-pass membrane protein</topology>
    </subcellularLocation>
</comment>
<reference evidence="15" key="1">
    <citation type="journal article" date="2023" name="Mol. Phylogenet. Evol.">
        <title>Genome-scale phylogeny and comparative genomics of the fungal order Sordariales.</title>
        <authorList>
            <person name="Hensen N."/>
            <person name="Bonometti L."/>
            <person name="Westerberg I."/>
            <person name="Brannstrom I.O."/>
            <person name="Guillou S."/>
            <person name="Cros-Aarteil S."/>
            <person name="Calhoun S."/>
            <person name="Haridas S."/>
            <person name="Kuo A."/>
            <person name="Mondo S."/>
            <person name="Pangilinan J."/>
            <person name="Riley R."/>
            <person name="LaButti K."/>
            <person name="Andreopoulos B."/>
            <person name="Lipzen A."/>
            <person name="Chen C."/>
            <person name="Yan M."/>
            <person name="Daum C."/>
            <person name="Ng V."/>
            <person name="Clum A."/>
            <person name="Steindorff A."/>
            <person name="Ohm R.A."/>
            <person name="Martin F."/>
            <person name="Silar P."/>
            <person name="Natvig D.O."/>
            <person name="Lalanne C."/>
            <person name="Gautier V."/>
            <person name="Ament-Velasquez S.L."/>
            <person name="Kruys A."/>
            <person name="Hutchinson M.I."/>
            <person name="Powell A.J."/>
            <person name="Barry K."/>
            <person name="Miller A.N."/>
            <person name="Grigoriev I.V."/>
            <person name="Debuchy R."/>
            <person name="Gladieux P."/>
            <person name="Hiltunen Thoren M."/>
            <person name="Johannesson H."/>
        </authorList>
    </citation>
    <scope>NUCLEOTIDE SEQUENCE [LARGE SCALE GENOMIC DNA]</scope>
    <source>
        <strain evidence="15">CBS 284.82</strain>
    </source>
</reference>
<keyword evidence="7" id="KW-0809">Transit peptide</keyword>
<dbReference type="InterPro" id="IPR013875">
    <property type="entry name" value="Pam17"/>
</dbReference>
<evidence type="ECO:0000256" key="2">
    <source>
        <dbReference type="ARBA" id="ARBA00006837"/>
    </source>
</evidence>
<evidence type="ECO:0000256" key="7">
    <source>
        <dbReference type="ARBA" id="ARBA00022946"/>
    </source>
</evidence>
<comment type="subunit">
    <text evidence="12">Component of the PAM complex.</text>
</comment>
<protein>
    <recommendedName>
        <fullName evidence="12">Presequence translocated-associated motor subunit PAM17</fullName>
    </recommendedName>
</protein>
<proteinExistence type="inferred from homology"/>
<evidence type="ECO:0000256" key="9">
    <source>
        <dbReference type="ARBA" id="ARBA00023010"/>
    </source>
</evidence>
<evidence type="ECO:0000256" key="12">
    <source>
        <dbReference type="RuleBase" id="RU367146"/>
    </source>
</evidence>
<evidence type="ECO:0000256" key="6">
    <source>
        <dbReference type="ARBA" id="ARBA00022927"/>
    </source>
</evidence>
<dbReference type="PANTHER" id="PTHR28021:SF1">
    <property type="entry name" value="PRESEQUENCE TRANSLOCATED-ASSOCIATED MOTOR SUBUNIT PAM17, MITOCHONDRIAL"/>
    <property type="match status" value="1"/>
</dbReference>
<comment type="similarity">
    <text evidence="2 12">Belongs to the PAM17 family.</text>
</comment>
<evidence type="ECO:0000256" key="3">
    <source>
        <dbReference type="ARBA" id="ARBA00022448"/>
    </source>
</evidence>
<keyword evidence="4 12" id="KW-0812">Transmembrane</keyword>
<dbReference type="PANTHER" id="PTHR28021">
    <property type="entry name" value="PRESEQUENCE TRANSLOCATED-ASSOCIATED MOTOR SUBUNIT PAM17, MITOCHONDRIAL"/>
    <property type="match status" value="1"/>
</dbReference>
<keyword evidence="5 12" id="KW-0999">Mitochondrion inner membrane</keyword>
<feature type="transmembrane region" description="Helical" evidence="12">
    <location>
        <begin position="143"/>
        <end position="164"/>
    </location>
</feature>
<evidence type="ECO:0000256" key="1">
    <source>
        <dbReference type="ARBA" id="ARBA00004448"/>
    </source>
</evidence>
<evidence type="ECO:0000256" key="11">
    <source>
        <dbReference type="ARBA" id="ARBA00023136"/>
    </source>
</evidence>
<keyword evidence="8 12" id="KW-1133">Transmembrane helix</keyword>
<sequence length="273" mass="28847">MLASTATTMLRAGAGRTAGALQPTLLRTAACPYSAGLALSPFSMTAPAPKQPRQSRPLSTRPTMPASLAIKYRAAAQPPRRAASTHHHQQPTHPAATPDAEADASAAQAAANAAAAAHPEQVVLDWNTFFQLRKARRRWQSGFSVAGALGSGSSGALVLSSGMADRVVGQIPLDPLITLGLMTMGFAALGWLVGPSLGSAVFNALKGKYKGPMAVKESEFFARIKKHRVDPSASSVRNPVPDFYGEKISSVAGYRQWLRDQRAFNRKKGGSFV</sequence>
<gene>
    <name evidence="14" type="ORF">C8A01DRAFT_12253</name>
</gene>
<keyword evidence="11 12" id="KW-0472">Membrane</keyword>
<dbReference type="GO" id="GO:0001405">
    <property type="term" value="C:PAM complex, Tim23 associated import motor"/>
    <property type="evidence" value="ECO:0007669"/>
    <property type="project" value="UniProtKB-UniRule"/>
</dbReference>
<evidence type="ECO:0000256" key="8">
    <source>
        <dbReference type="ARBA" id="ARBA00022989"/>
    </source>
</evidence>
<dbReference type="GO" id="GO:0030150">
    <property type="term" value="P:protein import into mitochondrial matrix"/>
    <property type="evidence" value="ECO:0007669"/>
    <property type="project" value="UniProtKB-UniRule"/>
</dbReference>